<reference evidence="3" key="1">
    <citation type="submission" date="2025-08" db="UniProtKB">
        <authorList>
            <consortium name="RefSeq"/>
        </authorList>
    </citation>
    <scope>IDENTIFICATION</scope>
</reference>
<proteinExistence type="predicted"/>
<evidence type="ECO:0000313" key="2">
    <source>
        <dbReference type="Proteomes" id="UP000695022"/>
    </source>
</evidence>
<feature type="non-terminal residue" evidence="3">
    <location>
        <position position="1"/>
    </location>
</feature>
<dbReference type="RefSeq" id="XP_014680122.1">
    <property type="nucleotide sequence ID" value="XM_014824636.1"/>
</dbReference>
<dbReference type="GeneID" id="106820075"/>
<protein>
    <submittedName>
        <fullName evidence="3">Uncharacterized protein LOC106820075</fullName>
    </submittedName>
</protein>
<feature type="compositionally biased region" description="Basic and acidic residues" evidence="1">
    <location>
        <begin position="33"/>
        <end position="57"/>
    </location>
</feature>
<evidence type="ECO:0000256" key="1">
    <source>
        <dbReference type="SAM" id="MobiDB-lite"/>
    </source>
</evidence>
<dbReference type="Proteomes" id="UP000695022">
    <property type="component" value="Unplaced"/>
</dbReference>
<organism evidence="2 3">
    <name type="scientific">Priapulus caudatus</name>
    <name type="common">Priapulid worm</name>
    <dbReference type="NCBI Taxonomy" id="37621"/>
    <lineage>
        <taxon>Eukaryota</taxon>
        <taxon>Metazoa</taxon>
        <taxon>Ecdysozoa</taxon>
        <taxon>Scalidophora</taxon>
        <taxon>Priapulida</taxon>
        <taxon>Priapulimorpha</taxon>
        <taxon>Priapulimorphida</taxon>
        <taxon>Priapulidae</taxon>
        <taxon>Priapulus</taxon>
    </lineage>
</organism>
<feature type="region of interest" description="Disordered" evidence="1">
    <location>
        <begin position="1"/>
        <end position="57"/>
    </location>
</feature>
<name>A0ABM1F6Q1_PRICU</name>
<accession>A0ABM1F6Q1</accession>
<evidence type="ECO:0000313" key="3">
    <source>
        <dbReference type="RefSeq" id="XP_014680122.1"/>
    </source>
</evidence>
<sequence length="57" mass="6576">ARAKEAECESARKRSRVRERAQKKQAAMSAPQKKPECEHADETNKGQRSRRADEHKD</sequence>
<feature type="compositionally biased region" description="Basic and acidic residues" evidence="1">
    <location>
        <begin position="1"/>
        <end position="22"/>
    </location>
</feature>
<gene>
    <name evidence="3" type="primary">LOC106820075</name>
</gene>
<keyword evidence="2" id="KW-1185">Reference proteome</keyword>